<proteinExistence type="predicted"/>
<sequence>MILELSIWTHHLNQLIYSYFHFCKTEKIEVKIIRNESVLHNGAILHVSGKTAFFDYSDDPKFIDTPELYNFYFKRSLRIENYKNNVRPLNFNIPMAYKSHLLLMNLQSDFLFDKRNRTEVIRAIDKFSWFTNSSHAVLDVKRYPKKVSDFGGNIIFHTRLWNPDNHNDDEEKERRRSQNDFRINACRILKKTYKNASVGLSADNLSEKLAPDLVLDSKHSNKNKYFNMLRNYNICVADDGLKDTPGWKIGEYLLFGKAVITTPLNIAVDNFNEHINYEKLSSRNAYLELPEKIEYLLEDKKYLKMGESNLVWSENYLHPQNYIKRILSIVENNI</sequence>
<name>A0A1M5L0F8_FLAJO</name>
<evidence type="ECO:0008006" key="3">
    <source>
        <dbReference type="Google" id="ProtNLM"/>
    </source>
</evidence>
<dbReference type="AlphaFoldDB" id="A0A1M5L0F8"/>
<accession>A0A1M5L0F8</accession>
<organism evidence="1 2">
    <name type="scientific">Flavobacterium johnsoniae</name>
    <name type="common">Cytophaga johnsonae</name>
    <dbReference type="NCBI Taxonomy" id="986"/>
    <lineage>
        <taxon>Bacteria</taxon>
        <taxon>Pseudomonadati</taxon>
        <taxon>Bacteroidota</taxon>
        <taxon>Flavobacteriia</taxon>
        <taxon>Flavobacteriales</taxon>
        <taxon>Flavobacteriaceae</taxon>
        <taxon>Flavobacterium</taxon>
    </lineage>
</organism>
<dbReference type="RefSeq" id="WP_073408997.1">
    <property type="nucleotide sequence ID" value="NZ_FQWH01000003.1"/>
</dbReference>
<reference evidence="1 2" key="1">
    <citation type="submission" date="2016-11" db="EMBL/GenBank/DDBJ databases">
        <authorList>
            <person name="Jaros S."/>
            <person name="Januszkiewicz K."/>
            <person name="Wedrychowicz H."/>
        </authorList>
    </citation>
    <scope>NUCLEOTIDE SEQUENCE [LARGE SCALE GENOMIC DNA]</scope>
    <source>
        <strain evidence="1 2">DSM 6792</strain>
    </source>
</reference>
<protein>
    <recommendedName>
        <fullName evidence="3">Glycosyltransferase family 1 protein</fullName>
    </recommendedName>
</protein>
<evidence type="ECO:0000313" key="2">
    <source>
        <dbReference type="Proteomes" id="UP000184112"/>
    </source>
</evidence>
<dbReference type="EMBL" id="FQWH01000003">
    <property type="protein sequence ID" value="SHG58445.1"/>
    <property type="molecule type" value="Genomic_DNA"/>
</dbReference>
<gene>
    <name evidence="1" type="ORF">SAMN05444388_103282</name>
</gene>
<dbReference type="Proteomes" id="UP000184112">
    <property type="component" value="Unassembled WGS sequence"/>
</dbReference>
<evidence type="ECO:0000313" key="1">
    <source>
        <dbReference type="EMBL" id="SHG58445.1"/>
    </source>
</evidence>